<proteinExistence type="predicted"/>
<dbReference type="SUPFAM" id="SSF56112">
    <property type="entry name" value="Protein kinase-like (PK-like)"/>
    <property type="match status" value="1"/>
</dbReference>
<dbReference type="EMBL" id="JABKKJ010000009">
    <property type="protein sequence ID" value="NPE25230.1"/>
    <property type="molecule type" value="Genomic_DNA"/>
</dbReference>
<comment type="caution">
    <text evidence="1">The sequence shown here is derived from an EMBL/GenBank/DDBJ whole genome shotgun (WGS) entry which is preliminary data.</text>
</comment>
<dbReference type="InterPro" id="IPR011009">
    <property type="entry name" value="Kinase-like_dom_sf"/>
</dbReference>
<organism evidence="1 2">
    <name type="scientific">Xylanibacter caecicola</name>
    <dbReference type="NCBI Taxonomy" id="2736294"/>
    <lineage>
        <taxon>Bacteria</taxon>
        <taxon>Pseudomonadati</taxon>
        <taxon>Bacteroidota</taxon>
        <taxon>Bacteroidia</taxon>
        <taxon>Bacteroidales</taxon>
        <taxon>Prevotellaceae</taxon>
        <taxon>Xylanibacter</taxon>
    </lineage>
</organism>
<dbReference type="Gene3D" id="1.10.510.10">
    <property type="entry name" value="Transferase(Phosphotransferase) domain 1"/>
    <property type="match status" value="1"/>
</dbReference>
<evidence type="ECO:0000313" key="1">
    <source>
        <dbReference type="EMBL" id="NPE25230.1"/>
    </source>
</evidence>
<sequence>MKNIIINPQYTHLERFITTLPDIFERQGDTIQNGRNLIKVIDAPDNTRINIKRYHKPHGINAIVYSAGLRKPKGLRAYLHAKIIRNRGFETPTEIAYIEERSLTGIIGYTYFVSLQSKYRHKMYEWGNATKGTYEDFARAFGLYTAQLHNAKILHHDYTPGNILWDKDNNGEYHFALVDTNQMKFGDVRFSCGCNNICKFWGPRRFMEIIAEEYARGRKFPIDKCIHKVMNARTKFWKRYKKKKSEKITFNLDF</sequence>
<gene>
    <name evidence="1" type="ORF">HPS54_06835</name>
</gene>
<name>A0ABX2B4S2_9BACT</name>
<dbReference type="RefSeq" id="WP_172344719.1">
    <property type="nucleotide sequence ID" value="NZ_CASYYZ010000097.1"/>
</dbReference>
<accession>A0ABX2B4S2</accession>
<evidence type="ECO:0000313" key="2">
    <source>
        <dbReference type="Proteomes" id="UP000820977"/>
    </source>
</evidence>
<protein>
    <submittedName>
        <fullName evidence="1">Aminoglycoside phosphotransferase</fullName>
    </submittedName>
</protein>
<dbReference type="Proteomes" id="UP000820977">
    <property type="component" value="Unassembled WGS sequence"/>
</dbReference>
<reference evidence="1 2" key="1">
    <citation type="submission" date="2020-05" db="EMBL/GenBank/DDBJ databases">
        <title>Distinct polysaccharide utilization as determinants for interspecies competition between intestinal Prevotella spp.</title>
        <authorList>
            <person name="Galvez E.J.C."/>
            <person name="Iljazovic A."/>
            <person name="Strowig T."/>
        </authorList>
    </citation>
    <scope>NUCLEOTIDE SEQUENCE [LARGE SCALE GENOMIC DNA]</scope>
    <source>
        <strain evidence="1 2">PCHR</strain>
    </source>
</reference>
<keyword evidence="2" id="KW-1185">Reference proteome</keyword>